<evidence type="ECO:0000256" key="1">
    <source>
        <dbReference type="ARBA" id="ARBA00004651"/>
    </source>
</evidence>
<dbReference type="InterPro" id="IPR011701">
    <property type="entry name" value="MFS"/>
</dbReference>
<evidence type="ECO:0000256" key="5">
    <source>
        <dbReference type="ARBA" id="ARBA00022989"/>
    </source>
</evidence>
<feature type="transmembrane region" description="Helical" evidence="7">
    <location>
        <begin position="359"/>
        <end position="382"/>
    </location>
</feature>
<feature type="domain" description="Major facilitator superfamily (MFS) profile" evidence="8">
    <location>
        <begin position="10"/>
        <end position="471"/>
    </location>
</feature>
<reference evidence="9 10" key="1">
    <citation type="submission" date="2016-09" db="EMBL/GenBank/DDBJ databases">
        <title>Complete genome of Desulfosporosinus sp. OL.</title>
        <authorList>
            <person name="Mardanov A."/>
            <person name="Beletsky A."/>
            <person name="Panova A."/>
            <person name="Karnachuk O."/>
            <person name="Ravin N."/>
        </authorList>
    </citation>
    <scope>NUCLEOTIDE SEQUENCE [LARGE SCALE GENOMIC DNA]</scope>
    <source>
        <strain evidence="9 10">OL</strain>
    </source>
</reference>
<proteinExistence type="predicted"/>
<feature type="transmembrane region" description="Helical" evidence="7">
    <location>
        <begin position="447"/>
        <end position="465"/>
    </location>
</feature>
<dbReference type="InterPro" id="IPR020846">
    <property type="entry name" value="MFS_dom"/>
</dbReference>
<organism evidence="9 10">
    <name type="scientific">Desulfosporosinus metallidurans</name>
    <dbReference type="NCBI Taxonomy" id="1888891"/>
    <lineage>
        <taxon>Bacteria</taxon>
        <taxon>Bacillati</taxon>
        <taxon>Bacillota</taxon>
        <taxon>Clostridia</taxon>
        <taxon>Eubacteriales</taxon>
        <taxon>Desulfitobacteriaceae</taxon>
        <taxon>Desulfosporosinus</taxon>
    </lineage>
</organism>
<dbReference type="InterPro" id="IPR036259">
    <property type="entry name" value="MFS_trans_sf"/>
</dbReference>
<dbReference type="SUPFAM" id="SSF103473">
    <property type="entry name" value="MFS general substrate transporter"/>
    <property type="match status" value="2"/>
</dbReference>
<comment type="caution">
    <text evidence="9">The sequence shown here is derived from an EMBL/GenBank/DDBJ whole genome shotgun (WGS) entry which is preliminary data.</text>
</comment>
<keyword evidence="5 7" id="KW-1133">Transmembrane helix</keyword>
<dbReference type="PANTHER" id="PTHR42718">
    <property type="entry name" value="MAJOR FACILITATOR SUPERFAMILY MULTIDRUG TRANSPORTER MFSC"/>
    <property type="match status" value="1"/>
</dbReference>
<feature type="transmembrane region" description="Helical" evidence="7">
    <location>
        <begin position="101"/>
        <end position="123"/>
    </location>
</feature>
<evidence type="ECO:0000259" key="8">
    <source>
        <dbReference type="PROSITE" id="PS50850"/>
    </source>
</evidence>
<dbReference type="InterPro" id="IPR005829">
    <property type="entry name" value="Sugar_transporter_CS"/>
</dbReference>
<dbReference type="EMBL" id="MLBF01000033">
    <property type="protein sequence ID" value="OLN29382.1"/>
    <property type="molecule type" value="Genomic_DNA"/>
</dbReference>
<feature type="transmembrane region" description="Helical" evidence="7">
    <location>
        <begin position="403"/>
        <end position="427"/>
    </location>
</feature>
<dbReference type="Pfam" id="PF07690">
    <property type="entry name" value="MFS_1"/>
    <property type="match status" value="1"/>
</dbReference>
<gene>
    <name evidence="9" type="ORF">DSOL_3558</name>
</gene>
<dbReference type="AlphaFoldDB" id="A0A1Q8QQ08"/>
<evidence type="ECO:0000256" key="3">
    <source>
        <dbReference type="ARBA" id="ARBA00022475"/>
    </source>
</evidence>
<dbReference type="NCBIfam" id="TIGR00711">
    <property type="entry name" value="efflux_EmrB"/>
    <property type="match status" value="1"/>
</dbReference>
<feature type="transmembrane region" description="Helical" evidence="7">
    <location>
        <begin position="297"/>
        <end position="316"/>
    </location>
</feature>
<feature type="transmembrane region" description="Helical" evidence="7">
    <location>
        <begin position="163"/>
        <end position="181"/>
    </location>
</feature>
<dbReference type="RefSeq" id="WP_075366025.1">
    <property type="nucleotide sequence ID" value="NZ_MLBF01000033.1"/>
</dbReference>
<keyword evidence="2" id="KW-0813">Transport</keyword>
<dbReference type="InterPro" id="IPR004638">
    <property type="entry name" value="EmrB-like"/>
</dbReference>
<dbReference type="Gene3D" id="1.20.1250.20">
    <property type="entry name" value="MFS general substrate transporter like domains"/>
    <property type="match status" value="1"/>
</dbReference>
<dbReference type="OrthoDB" id="102502at2"/>
<feature type="transmembrane region" description="Helical" evidence="7">
    <location>
        <begin position="226"/>
        <end position="244"/>
    </location>
</feature>
<dbReference type="PRINTS" id="PR01036">
    <property type="entry name" value="TCRTETB"/>
</dbReference>
<feature type="transmembrane region" description="Helical" evidence="7">
    <location>
        <begin position="41"/>
        <end position="64"/>
    </location>
</feature>
<evidence type="ECO:0000313" key="9">
    <source>
        <dbReference type="EMBL" id="OLN29382.1"/>
    </source>
</evidence>
<feature type="transmembrane region" description="Helical" evidence="7">
    <location>
        <begin position="201"/>
        <end position="220"/>
    </location>
</feature>
<feature type="transmembrane region" description="Helical" evidence="7">
    <location>
        <begin position="265"/>
        <end position="291"/>
    </location>
</feature>
<sequence>MEKIDYKWIALSCTTLGALFSVLSGSTLIIALPVIMKDLHASMTVITWTIMGYMLVMTILVPSVGRMADMYGRKKLYVSGFALFTIASLLSGLAQSGTQLLIFRLVQAIGGALMVANSTAIVADAFPKEELGKALGLNIMVISIASVIGPILGGFLMTFGWRSIFYINVPIGIIGSLWSYFKLRETHKILRKQTFDWKGTLSFSAGILLLLMALSLGAFMGWTNSYVILLFAVAIILLVLFVRIENKTDQPMLDLRLFKTRVIALAYLSNFLNGLARGAVTFLLIFFFQGVKGMDPVVAGILLSPFALSMMIVSPFSGGLSDRYGARVLSSSGLLVSAVGLGGLMMINAKTSTPELILWMLIMGFGSGMFFSPNTSSIMGSVPPDKRGIAAGVNTMMSNAGMVLSIALSMAIISSSISPAAMQALFIGTQVGSNGIAINEFVSGLRTAFSISFAFSLLGALMSYLRGPKPNWEIE</sequence>
<dbReference type="GO" id="GO:0022857">
    <property type="term" value="F:transmembrane transporter activity"/>
    <property type="evidence" value="ECO:0007669"/>
    <property type="project" value="InterPro"/>
</dbReference>
<keyword evidence="6 7" id="KW-0472">Membrane</keyword>
<comment type="subcellular location">
    <subcellularLocation>
        <location evidence="1">Cell membrane</location>
        <topology evidence="1">Multi-pass membrane protein</topology>
    </subcellularLocation>
</comment>
<dbReference type="PANTHER" id="PTHR42718:SF46">
    <property type="entry name" value="BLR6921 PROTEIN"/>
    <property type="match status" value="1"/>
</dbReference>
<keyword evidence="3" id="KW-1003">Cell membrane</keyword>
<feature type="transmembrane region" description="Helical" evidence="7">
    <location>
        <begin position="135"/>
        <end position="157"/>
    </location>
</feature>
<evidence type="ECO:0000256" key="6">
    <source>
        <dbReference type="ARBA" id="ARBA00023136"/>
    </source>
</evidence>
<dbReference type="GO" id="GO:0005886">
    <property type="term" value="C:plasma membrane"/>
    <property type="evidence" value="ECO:0007669"/>
    <property type="project" value="UniProtKB-SubCell"/>
</dbReference>
<feature type="transmembrane region" description="Helical" evidence="7">
    <location>
        <begin position="76"/>
        <end position="95"/>
    </location>
</feature>
<dbReference type="PROSITE" id="PS50850">
    <property type="entry name" value="MFS"/>
    <property type="match status" value="1"/>
</dbReference>
<evidence type="ECO:0000256" key="7">
    <source>
        <dbReference type="SAM" id="Phobius"/>
    </source>
</evidence>
<dbReference type="PROSITE" id="PS00216">
    <property type="entry name" value="SUGAR_TRANSPORT_1"/>
    <property type="match status" value="1"/>
</dbReference>
<dbReference type="CDD" id="cd17321">
    <property type="entry name" value="MFS_MMR_MDR_like"/>
    <property type="match status" value="1"/>
</dbReference>
<feature type="transmembrane region" description="Helical" evidence="7">
    <location>
        <begin position="328"/>
        <end position="347"/>
    </location>
</feature>
<protein>
    <recommendedName>
        <fullName evidence="8">Major facilitator superfamily (MFS) profile domain-containing protein</fullName>
    </recommendedName>
</protein>
<accession>A0A1Q8QQ08</accession>
<dbReference type="STRING" id="1888891.DSOL_3558"/>
<name>A0A1Q8QQ08_9FIRM</name>
<keyword evidence="4 7" id="KW-0812">Transmembrane</keyword>
<evidence type="ECO:0000256" key="2">
    <source>
        <dbReference type="ARBA" id="ARBA00022448"/>
    </source>
</evidence>
<keyword evidence="10" id="KW-1185">Reference proteome</keyword>
<evidence type="ECO:0000256" key="4">
    <source>
        <dbReference type="ARBA" id="ARBA00022692"/>
    </source>
</evidence>
<evidence type="ECO:0000313" key="10">
    <source>
        <dbReference type="Proteomes" id="UP000186102"/>
    </source>
</evidence>
<dbReference type="Proteomes" id="UP000186102">
    <property type="component" value="Unassembled WGS sequence"/>
</dbReference>
<dbReference type="Gene3D" id="1.20.1720.10">
    <property type="entry name" value="Multidrug resistance protein D"/>
    <property type="match status" value="1"/>
</dbReference>